<evidence type="ECO:0000259" key="1">
    <source>
        <dbReference type="Pfam" id="PF01609"/>
    </source>
</evidence>
<evidence type="ECO:0000313" key="3">
    <source>
        <dbReference type="Proteomes" id="UP001234216"/>
    </source>
</evidence>
<dbReference type="GO" id="GO:0004803">
    <property type="term" value="F:transposase activity"/>
    <property type="evidence" value="ECO:0007669"/>
    <property type="project" value="InterPro"/>
</dbReference>
<reference evidence="2" key="1">
    <citation type="submission" date="2023-07" db="EMBL/GenBank/DDBJ databases">
        <title>Comparative genomics of wheat-associated soil bacteria to identify genetic determinants of phenazine resistance.</title>
        <authorList>
            <person name="Mouncey N."/>
        </authorList>
    </citation>
    <scope>NUCLEOTIDE SEQUENCE</scope>
    <source>
        <strain evidence="2">V4I22</strain>
    </source>
</reference>
<dbReference type="GO" id="GO:0003677">
    <property type="term" value="F:DNA binding"/>
    <property type="evidence" value="ECO:0007669"/>
    <property type="project" value="InterPro"/>
</dbReference>
<proteinExistence type="predicted"/>
<protein>
    <recommendedName>
        <fullName evidence="1">Transposase IS4-like domain-containing protein</fullName>
    </recommendedName>
</protein>
<gene>
    <name evidence="2" type="ORF">QFZ22_000760</name>
</gene>
<dbReference type="AlphaFoldDB" id="A0AAW8F6M4"/>
<organism evidence="2 3">
    <name type="scientific">Streptomyces canus</name>
    <dbReference type="NCBI Taxonomy" id="58343"/>
    <lineage>
        <taxon>Bacteria</taxon>
        <taxon>Bacillati</taxon>
        <taxon>Actinomycetota</taxon>
        <taxon>Actinomycetes</taxon>
        <taxon>Kitasatosporales</taxon>
        <taxon>Streptomycetaceae</taxon>
        <taxon>Streptomyces</taxon>
        <taxon>Streptomyces aurantiacus group</taxon>
    </lineage>
</organism>
<name>A0AAW8F6M4_9ACTN</name>
<accession>A0AAW8F6M4</accession>
<feature type="domain" description="Transposase IS4-like" evidence="1">
    <location>
        <begin position="34"/>
        <end position="153"/>
    </location>
</feature>
<dbReference type="Proteomes" id="UP001234216">
    <property type="component" value="Unassembled WGS sequence"/>
</dbReference>
<evidence type="ECO:0000313" key="2">
    <source>
        <dbReference type="EMBL" id="MDQ0904775.1"/>
    </source>
</evidence>
<dbReference type="EMBL" id="JAUSZV010000005">
    <property type="protein sequence ID" value="MDQ0904775.1"/>
    <property type="molecule type" value="Genomic_DNA"/>
</dbReference>
<dbReference type="Pfam" id="PF01609">
    <property type="entry name" value="DDE_Tnp_1"/>
    <property type="match status" value="1"/>
</dbReference>
<sequence>MPTAATRLQQALRKAAELLRRVTRILATSTSAWSDDVCIVDSTPVECGRSRETVKRSDLAGWAQYGYCASHSRFFWGLRLHLVCTLQGLPIAFALTGAKADERKPLRDLLAAEPHLVAVRPGQTLIGDKNYFGRDVEQELTQQGIQLRRPTRKSERQWPGGSLFKPLRQVIESVNETQRAVRRAAPRVGRCPDHRRR</sequence>
<dbReference type="GO" id="GO:0006313">
    <property type="term" value="P:DNA transposition"/>
    <property type="evidence" value="ECO:0007669"/>
    <property type="project" value="InterPro"/>
</dbReference>
<comment type="caution">
    <text evidence="2">The sequence shown here is derived from an EMBL/GenBank/DDBJ whole genome shotgun (WGS) entry which is preliminary data.</text>
</comment>
<dbReference type="InterPro" id="IPR002559">
    <property type="entry name" value="Transposase_11"/>
</dbReference>